<name>A0A5B9QKF9_9BACT</name>
<evidence type="ECO:0000313" key="2">
    <source>
        <dbReference type="Proteomes" id="UP000325286"/>
    </source>
</evidence>
<dbReference type="RefSeq" id="WP_068138800.1">
    <property type="nucleotide sequence ID" value="NZ_CP042914.1"/>
</dbReference>
<protein>
    <submittedName>
        <fullName evidence="1">Uncharacterized protein</fullName>
    </submittedName>
</protein>
<sequence length="92" mass="10425">MAFGVLEIHWATQLRGEPARVELTDYFAEAFNLEILDEAKSRVQKRVNATRWQSWDLLSNYALSGKEVSVKLGISVGVAYANKNQVQNLIKE</sequence>
<dbReference type="EMBL" id="CP042914">
    <property type="protein sequence ID" value="QEG39364.1"/>
    <property type="molecule type" value="Genomic_DNA"/>
</dbReference>
<dbReference type="AlphaFoldDB" id="A0A5B9QKF9"/>
<organism evidence="1 2">
    <name type="scientific">Roseimaritima ulvae</name>
    <dbReference type="NCBI Taxonomy" id="980254"/>
    <lineage>
        <taxon>Bacteria</taxon>
        <taxon>Pseudomonadati</taxon>
        <taxon>Planctomycetota</taxon>
        <taxon>Planctomycetia</taxon>
        <taxon>Pirellulales</taxon>
        <taxon>Pirellulaceae</taxon>
        <taxon>Roseimaritima</taxon>
    </lineage>
</organism>
<dbReference type="Proteomes" id="UP000325286">
    <property type="component" value="Chromosome"/>
</dbReference>
<accession>A0A5B9QKF9</accession>
<evidence type="ECO:0000313" key="1">
    <source>
        <dbReference type="EMBL" id="QEG39364.1"/>
    </source>
</evidence>
<proteinExistence type="predicted"/>
<gene>
    <name evidence="1" type="ORF">UC8_13290</name>
</gene>
<reference evidence="1 2" key="1">
    <citation type="submission" date="2019-08" db="EMBL/GenBank/DDBJ databases">
        <title>Deep-cultivation of Planctomycetes and their phenomic and genomic characterization uncovers novel biology.</title>
        <authorList>
            <person name="Wiegand S."/>
            <person name="Jogler M."/>
            <person name="Boedeker C."/>
            <person name="Pinto D."/>
            <person name="Vollmers J."/>
            <person name="Rivas-Marin E."/>
            <person name="Kohn T."/>
            <person name="Peeters S.H."/>
            <person name="Heuer A."/>
            <person name="Rast P."/>
            <person name="Oberbeckmann S."/>
            <person name="Bunk B."/>
            <person name="Jeske O."/>
            <person name="Meyerdierks A."/>
            <person name="Storesund J.E."/>
            <person name="Kallscheuer N."/>
            <person name="Luecker S."/>
            <person name="Lage O.M."/>
            <person name="Pohl T."/>
            <person name="Merkel B.J."/>
            <person name="Hornburger P."/>
            <person name="Mueller R.-W."/>
            <person name="Bruemmer F."/>
            <person name="Labrenz M."/>
            <person name="Spormann A.M."/>
            <person name="Op den Camp H."/>
            <person name="Overmann J."/>
            <person name="Amann R."/>
            <person name="Jetten M.S.M."/>
            <person name="Mascher T."/>
            <person name="Medema M.H."/>
            <person name="Devos D.P."/>
            <person name="Kaster A.-K."/>
            <person name="Ovreas L."/>
            <person name="Rohde M."/>
            <person name="Galperin M.Y."/>
            <person name="Jogler C."/>
        </authorList>
    </citation>
    <scope>NUCLEOTIDE SEQUENCE [LARGE SCALE GENOMIC DNA]</scope>
    <source>
        <strain evidence="1 2">UC8</strain>
    </source>
</reference>
<dbReference type="KEGG" id="rul:UC8_13290"/>
<keyword evidence="2" id="KW-1185">Reference proteome</keyword>